<feature type="transmembrane region" description="Helical" evidence="1">
    <location>
        <begin position="73"/>
        <end position="89"/>
    </location>
</feature>
<accession>A0A9D4L966</accession>
<keyword evidence="1" id="KW-0472">Membrane</keyword>
<gene>
    <name evidence="2" type="ORF">DPMN_096449</name>
</gene>
<protein>
    <submittedName>
        <fullName evidence="2">Uncharacterized protein</fullName>
    </submittedName>
</protein>
<proteinExistence type="predicted"/>
<comment type="caution">
    <text evidence="2">The sequence shown here is derived from an EMBL/GenBank/DDBJ whole genome shotgun (WGS) entry which is preliminary data.</text>
</comment>
<organism evidence="2 3">
    <name type="scientific">Dreissena polymorpha</name>
    <name type="common">Zebra mussel</name>
    <name type="synonym">Mytilus polymorpha</name>
    <dbReference type="NCBI Taxonomy" id="45954"/>
    <lineage>
        <taxon>Eukaryota</taxon>
        <taxon>Metazoa</taxon>
        <taxon>Spiralia</taxon>
        <taxon>Lophotrochozoa</taxon>
        <taxon>Mollusca</taxon>
        <taxon>Bivalvia</taxon>
        <taxon>Autobranchia</taxon>
        <taxon>Heteroconchia</taxon>
        <taxon>Euheterodonta</taxon>
        <taxon>Imparidentia</taxon>
        <taxon>Neoheterodontei</taxon>
        <taxon>Myida</taxon>
        <taxon>Dreissenoidea</taxon>
        <taxon>Dreissenidae</taxon>
        <taxon>Dreissena</taxon>
    </lineage>
</organism>
<feature type="transmembrane region" description="Helical" evidence="1">
    <location>
        <begin position="41"/>
        <end position="61"/>
    </location>
</feature>
<sequence>MVKICFILHSFDRDLNLVGAYRLDNRPPLVEVQAAFRSAKYVAFVASLVLSAFLVFIWPSIMVAVHVMAYEAFYSWVSMVTLFFDVPVSDDARLGRDATRCYFVLVLFLLVFNCVCCAAQVPVLQN</sequence>
<name>A0A9D4L966_DREPO</name>
<keyword evidence="3" id="KW-1185">Reference proteome</keyword>
<dbReference type="AlphaFoldDB" id="A0A9D4L966"/>
<keyword evidence="1" id="KW-1133">Transmembrane helix</keyword>
<evidence type="ECO:0000256" key="1">
    <source>
        <dbReference type="SAM" id="Phobius"/>
    </source>
</evidence>
<reference evidence="2" key="2">
    <citation type="submission" date="2020-11" db="EMBL/GenBank/DDBJ databases">
        <authorList>
            <person name="McCartney M.A."/>
            <person name="Auch B."/>
            <person name="Kono T."/>
            <person name="Mallez S."/>
            <person name="Becker A."/>
            <person name="Gohl D.M."/>
            <person name="Silverstein K.A.T."/>
            <person name="Koren S."/>
            <person name="Bechman K.B."/>
            <person name="Herman A."/>
            <person name="Abrahante J.E."/>
            <person name="Garbe J."/>
        </authorList>
    </citation>
    <scope>NUCLEOTIDE SEQUENCE</scope>
    <source>
        <strain evidence="2">Duluth1</strain>
        <tissue evidence="2">Whole animal</tissue>
    </source>
</reference>
<keyword evidence="1" id="KW-0812">Transmembrane</keyword>
<dbReference type="Proteomes" id="UP000828390">
    <property type="component" value="Unassembled WGS sequence"/>
</dbReference>
<evidence type="ECO:0000313" key="2">
    <source>
        <dbReference type="EMBL" id="KAH3853911.1"/>
    </source>
</evidence>
<feature type="transmembrane region" description="Helical" evidence="1">
    <location>
        <begin position="101"/>
        <end position="123"/>
    </location>
</feature>
<dbReference type="EMBL" id="JAIWYP010000003">
    <property type="protein sequence ID" value="KAH3853911.1"/>
    <property type="molecule type" value="Genomic_DNA"/>
</dbReference>
<evidence type="ECO:0000313" key="3">
    <source>
        <dbReference type="Proteomes" id="UP000828390"/>
    </source>
</evidence>
<reference evidence="2" key="1">
    <citation type="journal article" date="2019" name="bioRxiv">
        <title>The Genome of the Zebra Mussel, Dreissena polymorpha: A Resource for Invasive Species Research.</title>
        <authorList>
            <person name="McCartney M.A."/>
            <person name="Auch B."/>
            <person name="Kono T."/>
            <person name="Mallez S."/>
            <person name="Zhang Y."/>
            <person name="Obille A."/>
            <person name="Becker A."/>
            <person name="Abrahante J.E."/>
            <person name="Garbe J."/>
            <person name="Badalamenti J.P."/>
            <person name="Herman A."/>
            <person name="Mangelson H."/>
            <person name="Liachko I."/>
            <person name="Sullivan S."/>
            <person name="Sone E.D."/>
            <person name="Koren S."/>
            <person name="Silverstein K.A.T."/>
            <person name="Beckman K.B."/>
            <person name="Gohl D.M."/>
        </authorList>
    </citation>
    <scope>NUCLEOTIDE SEQUENCE</scope>
    <source>
        <strain evidence="2">Duluth1</strain>
        <tissue evidence="2">Whole animal</tissue>
    </source>
</reference>